<sequence>MIFNFRSPFLKDLERIMDIEKSGFSSEEAASSESMKERIEVINDSFILAVTESDNPVGYVVGPVIPERYLYDDLFEKTVKNPAVGGYQTILSLVVDPQFQKFGIATKLLTELEDISRNKKRDGITLTCLKSLVPFYEKNGYKLEGVSDSQHAGETWYNMVLDLKKGNCSS</sequence>
<accession>A0A8B5VXZ2</accession>
<evidence type="ECO:0000256" key="2">
    <source>
        <dbReference type="ARBA" id="ARBA00023315"/>
    </source>
</evidence>
<name>A0A8B5VXZ2_ENTAV</name>
<dbReference type="AlphaFoldDB" id="A0A8B5VXZ2"/>
<dbReference type="SUPFAM" id="SSF55729">
    <property type="entry name" value="Acyl-CoA N-acyltransferases (Nat)"/>
    <property type="match status" value="1"/>
</dbReference>
<evidence type="ECO:0000313" key="5">
    <source>
        <dbReference type="Proteomes" id="UP000316316"/>
    </source>
</evidence>
<evidence type="ECO:0000259" key="3">
    <source>
        <dbReference type="PROSITE" id="PS51186"/>
    </source>
</evidence>
<feature type="domain" description="N-acetyltransferase" evidence="3">
    <location>
        <begin position="3"/>
        <end position="164"/>
    </location>
</feature>
<evidence type="ECO:0000256" key="1">
    <source>
        <dbReference type="ARBA" id="ARBA00022679"/>
    </source>
</evidence>
<protein>
    <submittedName>
        <fullName evidence="4">GNAT family N-acetyltransferase</fullName>
    </submittedName>
</protein>
<evidence type="ECO:0000313" key="4">
    <source>
        <dbReference type="EMBL" id="TRZ28411.1"/>
    </source>
</evidence>
<gene>
    <name evidence="4" type="ORF">AUF17_16975</name>
</gene>
<dbReference type="GO" id="GO:0008080">
    <property type="term" value="F:N-acetyltransferase activity"/>
    <property type="evidence" value="ECO:0007669"/>
    <property type="project" value="UniProtKB-ARBA"/>
</dbReference>
<dbReference type="Pfam" id="PF13673">
    <property type="entry name" value="Acetyltransf_10"/>
    <property type="match status" value="1"/>
</dbReference>
<dbReference type="CDD" id="cd04301">
    <property type="entry name" value="NAT_SF"/>
    <property type="match status" value="1"/>
</dbReference>
<proteinExistence type="predicted"/>
<dbReference type="PANTHER" id="PTHR10908">
    <property type="entry name" value="SEROTONIN N-ACETYLTRANSFERASE"/>
    <property type="match status" value="1"/>
</dbReference>
<keyword evidence="1 4" id="KW-0808">Transferase</keyword>
<dbReference type="Proteomes" id="UP000316316">
    <property type="component" value="Unassembled WGS sequence"/>
</dbReference>
<keyword evidence="2" id="KW-0012">Acyltransferase</keyword>
<reference evidence="4 5" key="1">
    <citation type="submission" date="2017-10" db="EMBL/GenBank/DDBJ databases">
        <title>FDA dAtabase for Regulatory Grade micrObial Sequences (FDA-ARGOS): Supporting development and validation of Infectious Disease Dx tests.</title>
        <authorList>
            <person name="Campos J."/>
            <person name="Goldberg B."/>
            <person name="Tallon L.J."/>
            <person name="Sadzewicz L."/>
            <person name="Sengamalay N."/>
            <person name="Ott S."/>
            <person name="Godinez A."/>
            <person name="Nagaraj S."/>
            <person name="Vyas G."/>
            <person name="Aluvathingal J."/>
            <person name="Nadendla S."/>
            <person name="Geyer C."/>
            <person name="Nandy P."/>
            <person name="Hobson J."/>
            <person name="Sichtig H."/>
        </authorList>
    </citation>
    <scope>NUCLEOTIDE SEQUENCE [LARGE SCALE GENOMIC DNA]</scope>
    <source>
        <strain evidence="4 5">FDAARGOS_185</strain>
    </source>
</reference>
<organism evidence="4 5">
    <name type="scientific">Enterococcus avium</name>
    <name type="common">Streptococcus avium</name>
    <dbReference type="NCBI Taxonomy" id="33945"/>
    <lineage>
        <taxon>Bacteria</taxon>
        <taxon>Bacillati</taxon>
        <taxon>Bacillota</taxon>
        <taxon>Bacilli</taxon>
        <taxon>Lactobacillales</taxon>
        <taxon>Enterococcaceae</taxon>
        <taxon>Enterococcus</taxon>
    </lineage>
</organism>
<dbReference type="InterPro" id="IPR051635">
    <property type="entry name" value="SNAT-like"/>
</dbReference>
<dbReference type="EMBL" id="PDXQ01000002">
    <property type="protein sequence ID" value="TRZ28411.1"/>
    <property type="molecule type" value="Genomic_DNA"/>
</dbReference>
<dbReference type="InterPro" id="IPR016181">
    <property type="entry name" value="Acyl_CoA_acyltransferase"/>
</dbReference>
<comment type="caution">
    <text evidence="4">The sequence shown here is derived from an EMBL/GenBank/DDBJ whole genome shotgun (WGS) entry which is preliminary data.</text>
</comment>
<dbReference type="InterPro" id="IPR000182">
    <property type="entry name" value="GNAT_dom"/>
</dbReference>
<dbReference type="Gene3D" id="3.40.630.30">
    <property type="match status" value="1"/>
</dbReference>
<dbReference type="PROSITE" id="PS51186">
    <property type="entry name" value="GNAT"/>
    <property type="match status" value="1"/>
</dbReference>
<dbReference type="PANTHER" id="PTHR10908:SF0">
    <property type="entry name" value="SEROTONIN N-ACETYLTRANSFERASE"/>
    <property type="match status" value="1"/>
</dbReference>